<dbReference type="EMBL" id="HBHX01054994">
    <property type="protein sequence ID" value="CAE0134648.1"/>
    <property type="molecule type" value="Transcribed_RNA"/>
</dbReference>
<protein>
    <submittedName>
        <fullName evidence="1">Uncharacterized protein</fullName>
    </submittedName>
</protein>
<sequence>MQTSEVGSLIPARQIGELLGPQLAVFVSGTLAEDDTAVRAAPKRFRAQINAGELCVRGGPCLPLPISGEGIFDGMYLGSRLRIGQNLNGGGARIVQVKVD</sequence>
<reference evidence="1" key="1">
    <citation type="submission" date="2021-01" db="EMBL/GenBank/DDBJ databases">
        <authorList>
            <person name="Corre E."/>
            <person name="Pelletier E."/>
            <person name="Niang G."/>
            <person name="Scheremetjew M."/>
            <person name="Finn R."/>
            <person name="Kale V."/>
            <person name="Holt S."/>
            <person name="Cochrane G."/>
            <person name="Meng A."/>
            <person name="Brown T."/>
            <person name="Cohen L."/>
        </authorList>
    </citation>
    <scope>NUCLEOTIDE SEQUENCE</scope>
    <source>
        <strain evidence="1">CCMP281</strain>
    </source>
</reference>
<gene>
    <name evidence="1" type="ORF">HERI1096_LOCUS30299</name>
</gene>
<accession>A0A7S3F9W3</accession>
<dbReference type="AlphaFoldDB" id="A0A7S3F9W3"/>
<organism evidence="1">
    <name type="scientific">Haptolina ericina</name>
    <dbReference type="NCBI Taxonomy" id="156174"/>
    <lineage>
        <taxon>Eukaryota</taxon>
        <taxon>Haptista</taxon>
        <taxon>Haptophyta</taxon>
        <taxon>Prymnesiophyceae</taxon>
        <taxon>Prymnesiales</taxon>
        <taxon>Prymnesiaceae</taxon>
        <taxon>Haptolina</taxon>
    </lineage>
</organism>
<evidence type="ECO:0000313" key="1">
    <source>
        <dbReference type="EMBL" id="CAE0134648.1"/>
    </source>
</evidence>
<proteinExistence type="predicted"/>
<name>A0A7S3F9W3_9EUKA</name>